<evidence type="ECO:0000313" key="7">
    <source>
        <dbReference type="EMBL" id="SVP93209.1"/>
    </source>
</evidence>
<feature type="compositionally biased region" description="Basic residues" evidence="4">
    <location>
        <begin position="21"/>
        <end position="33"/>
    </location>
</feature>
<accession>A0A3B0N5W8</accession>
<feature type="domain" description="RED-like N-terminal" evidence="5">
    <location>
        <begin position="83"/>
        <end position="174"/>
    </location>
</feature>
<organism evidence="7">
    <name type="scientific">Theileria annulata</name>
    <dbReference type="NCBI Taxonomy" id="5874"/>
    <lineage>
        <taxon>Eukaryota</taxon>
        <taxon>Sar</taxon>
        <taxon>Alveolata</taxon>
        <taxon>Apicomplexa</taxon>
        <taxon>Aconoidasida</taxon>
        <taxon>Piroplasmida</taxon>
        <taxon>Theileriidae</taxon>
        <taxon>Theileria</taxon>
    </lineage>
</organism>
<evidence type="ECO:0000256" key="1">
    <source>
        <dbReference type="ARBA" id="ARBA00004123"/>
    </source>
</evidence>
<dbReference type="VEuPathDB" id="PiroplasmaDB:TA02605"/>
<dbReference type="InterPro" id="IPR039896">
    <property type="entry name" value="Red-like"/>
</dbReference>
<evidence type="ECO:0000259" key="5">
    <source>
        <dbReference type="Pfam" id="PF07808"/>
    </source>
</evidence>
<evidence type="ECO:0000256" key="3">
    <source>
        <dbReference type="SAM" id="Coils"/>
    </source>
</evidence>
<proteinExistence type="predicted"/>
<dbReference type="EMBL" id="UIVS01000003">
    <property type="protein sequence ID" value="SVP92404.1"/>
    <property type="molecule type" value="Genomic_DNA"/>
</dbReference>
<dbReference type="PANTHER" id="PTHR12765">
    <property type="entry name" value="RED PROTEIN IK FACTOR CYTOKINE IK"/>
    <property type="match status" value="1"/>
</dbReference>
<comment type="subcellular location">
    <subcellularLocation>
        <location evidence="1">Nucleus</location>
    </subcellularLocation>
</comment>
<evidence type="ECO:0000256" key="2">
    <source>
        <dbReference type="ARBA" id="ARBA00023242"/>
    </source>
</evidence>
<feature type="region of interest" description="Disordered" evidence="4">
    <location>
        <begin position="18"/>
        <end position="37"/>
    </location>
</feature>
<evidence type="ECO:0000313" key="6">
    <source>
        <dbReference type="EMBL" id="SVP92404.1"/>
    </source>
</evidence>
<sequence length="393" mass="46221">MVNKSDFNAVLSKVGIPPSLQKKRGDKIRRKPQPKRETEQYFTGFIQFLFRPPEDGVKYRNRALERSQLKEEYKRVQEEFELLRTQTEEESRYMGGDIEYTHLVKGLDYALLEKIKKQLTTPTATETKDSITSSPDSDLGMGFTEFGFYLYKTFFYHTNVNNINFKQRLNNTIHLLEQGKYKLKTHNNNLIYNFNVGNNYQFLPNFTTNDTFNSESDDNSSSDSKVFITTEQELLDVFNWHMENKKKKKEERLPFRPEIKTINTNKKQSDLLIGENNDKEESDDDIYEGIGTYNSNEYNVEALNELEGNIFEIEKEEKTTYKVPEKLLKRHKTKLNEPDVDLDFDDGDDEEISKKKGKKNKNWDEIEKIIKDKNPSLDKFKTSETKATNIKFL</sequence>
<keyword evidence="3" id="KW-0175">Coiled coil</keyword>
<protein>
    <submittedName>
        <fullName evidence="7">RED-like protein N-terminal region containing protein, putative</fullName>
    </submittedName>
</protein>
<reference evidence="7" key="1">
    <citation type="submission" date="2018-07" db="EMBL/GenBank/DDBJ databases">
        <authorList>
            <person name="Quirk P.G."/>
            <person name="Krulwich T.A."/>
        </authorList>
    </citation>
    <scope>NUCLEOTIDE SEQUENCE</scope>
    <source>
        <strain evidence="7">Anand</strain>
    </source>
</reference>
<dbReference type="InterPro" id="IPR012916">
    <property type="entry name" value="RED_N"/>
</dbReference>
<keyword evidence="2" id="KW-0539">Nucleus</keyword>
<dbReference type="EMBL" id="UIVT01000003">
    <property type="protein sequence ID" value="SVP93209.1"/>
    <property type="molecule type" value="Genomic_DNA"/>
</dbReference>
<gene>
    <name evidence="7" type="ORF">TAT_000219700</name>
    <name evidence="6" type="ORF">TAV_000219700</name>
</gene>
<dbReference type="GO" id="GO:0005634">
    <property type="term" value="C:nucleus"/>
    <property type="evidence" value="ECO:0007669"/>
    <property type="project" value="UniProtKB-SubCell"/>
</dbReference>
<dbReference type="AlphaFoldDB" id="A0A3B0N5W8"/>
<feature type="coiled-coil region" evidence="3">
    <location>
        <begin position="59"/>
        <end position="90"/>
    </location>
</feature>
<dbReference type="Pfam" id="PF07808">
    <property type="entry name" value="RED_N"/>
    <property type="match status" value="1"/>
</dbReference>
<evidence type="ECO:0000256" key="4">
    <source>
        <dbReference type="SAM" id="MobiDB-lite"/>
    </source>
</evidence>
<name>A0A3B0N5W8_THEAN</name>